<dbReference type="EMBL" id="KE652819">
    <property type="protein sequence ID" value="EQL00425.1"/>
    <property type="molecule type" value="Genomic_DNA"/>
</dbReference>
<dbReference type="GO" id="GO:0016787">
    <property type="term" value="F:hydrolase activity"/>
    <property type="evidence" value="ECO:0007669"/>
    <property type="project" value="UniProtKB-KW"/>
</dbReference>
<dbReference type="HOGENOM" id="CLU_1138311_0_0_1"/>
<evidence type="ECO:0000313" key="2">
    <source>
        <dbReference type="Proteomes" id="UP000019374"/>
    </source>
</evidence>
<name>T5A4M8_OPHSC</name>
<keyword evidence="1" id="KW-0378">Hydrolase</keyword>
<organism evidence="1 2">
    <name type="scientific">Ophiocordyceps sinensis (strain Co18 / CGMCC 3.14243)</name>
    <name type="common">Yarsagumba caterpillar fungus</name>
    <name type="synonym">Hirsutella sinensis</name>
    <dbReference type="NCBI Taxonomy" id="911162"/>
    <lineage>
        <taxon>Eukaryota</taxon>
        <taxon>Fungi</taxon>
        <taxon>Dikarya</taxon>
        <taxon>Ascomycota</taxon>
        <taxon>Pezizomycotina</taxon>
        <taxon>Sordariomycetes</taxon>
        <taxon>Hypocreomycetidae</taxon>
        <taxon>Hypocreales</taxon>
        <taxon>Ophiocordycipitaceae</taxon>
        <taxon>Ophiocordyceps</taxon>
    </lineage>
</organism>
<evidence type="ECO:0000313" key="1">
    <source>
        <dbReference type="EMBL" id="EQL00425.1"/>
    </source>
</evidence>
<dbReference type="Proteomes" id="UP000019374">
    <property type="component" value="Unassembled WGS sequence"/>
</dbReference>
<reference evidence="1 2" key="1">
    <citation type="journal article" date="2013" name="Chin. Sci. Bull.">
        <title>Genome survey uncovers the secrets of sex and lifestyle in caterpillar fungus.</title>
        <authorList>
            <person name="Hu X."/>
            <person name="Zhang Y."/>
            <person name="Xiao G."/>
            <person name="Zheng P."/>
            <person name="Xia Y."/>
            <person name="Zhang X."/>
            <person name="St Leger R.J."/>
            <person name="Liu X."/>
            <person name="Wang C."/>
        </authorList>
    </citation>
    <scope>NUCLEOTIDE SEQUENCE [LARGE SCALE GENOMIC DNA]</scope>
    <source>
        <strain evidence="2">Co18 / CGMCC 3.14243</strain>
        <tissue evidence="1">Fruit-body</tissue>
    </source>
</reference>
<dbReference type="OrthoDB" id="10249920at2759"/>
<accession>T5A4M8</accession>
<protein>
    <submittedName>
        <fullName evidence="1">NUDIX family hydrolase</fullName>
    </submittedName>
</protein>
<proteinExistence type="predicted"/>
<sequence>MSILPRRLLTAFSQTRPLVSLAHSPQRSLMTSSSSAAWLEQIPIDLPHGISRHQLQSFRPFNNWALTLHKSLGLQTNSSHPFHAEPYALRSITIQSYDRFGGDRLGFVKLTASVSNAAGESLPAATLLRGPSVGMLVMLIPDDAPSGSDERYVVLTVQPRIPAASLSFAELPAGMFDPSGLVVGLGVDKTGERGQARRAGTRRTSGPWERTFASEEAMAGDGRGWERRVKEDEVARGCEGFGVD</sequence>
<gene>
    <name evidence="1" type="ORF">OCS_03866</name>
</gene>
<dbReference type="AlphaFoldDB" id="T5A4M8"/>
<dbReference type="eggNOG" id="KOG3041">
    <property type="taxonomic scope" value="Eukaryota"/>
</dbReference>